<accession>A0ABS8XMQ8</accession>
<protein>
    <recommendedName>
        <fullName evidence="3">DUF3563 domain-containing protein</fullName>
    </recommendedName>
</protein>
<evidence type="ECO:0000313" key="2">
    <source>
        <dbReference type="Proteomes" id="UP001200741"/>
    </source>
</evidence>
<dbReference type="EMBL" id="JAJTWU010000002">
    <property type="protein sequence ID" value="MCE4554059.1"/>
    <property type="molecule type" value="Genomic_DNA"/>
</dbReference>
<proteinExistence type="predicted"/>
<name>A0ABS8XMQ8_9BURK</name>
<dbReference type="RefSeq" id="WP_233370879.1">
    <property type="nucleotide sequence ID" value="NZ_JAJTWU010000002.1"/>
</dbReference>
<evidence type="ECO:0000313" key="1">
    <source>
        <dbReference type="EMBL" id="MCE4554059.1"/>
    </source>
</evidence>
<organism evidence="1 2">
    <name type="scientific">Pelomonas cellulosilytica</name>
    <dbReference type="NCBI Taxonomy" id="2906762"/>
    <lineage>
        <taxon>Bacteria</taxon>
        <taxon>Pseudomonadati</taxon>
        <taxon>Pseudomonadota</taxon>
        <taxon>Betaproteobacteria</taxon>
        <taxon>Burkholderiales</taxon>
        <taxon>Sphaerotilaceae</taxon>
        <taxon>Roseateles</taxon>
    </lineage>
</organism>
<keyword evidence="2" id="KW-1185">Reference proteome</keyword>
<comment type="caution">
    <text evidence="1">The sequence shown here is derived from an EMBL/GenBank/DDBJ whole genome shotgun (WGS) entry which is preliminary data.</text>
</comment>
<dbReference type="Proteomes" id="UP001200741">
    <property type="component" value="Unassembled WGS sequence"/>
</dbReference>
<reference evidence="1 2" key="1">
    <citation type="submission" date="2021-12" db="EMBL/GenBank/DDBJ databases">
        <title>Genome seq of P8.</title>
        <authorList>
            <person name="Seo T."/>
        </authorList>
    </citation>
    <scope>NUCLEOTIDE SEQUENCE [LARGE SCALE GENOMIC DNA]</scope>
    <source>
        <strain evidence="1 2">P8</strain>
    </source>
</reference>
<evidence type="ECO:0008006" key="3">
    <source>
        <dbReference type="Google" id="ProtNLM"/>
    </source>
</evidence>
<sequence length="71" mass="8625">MHPATRTLPCQARRRSESRWTAWLRRCWQQWLRSDDERFLDDACDLADLERRLRLLERGRPERFGSFPPGP</sequence>
<gene>
    <name evidence="1" type="ORF">LXT13_06290</name>
</gene>